<reference evidence="2 3" key="1">
    <citation type="submission" date="2023-10" db="EMBL/GenBank/DDBJ databases">
        <title>Chromosome-scale genome assembly provides insights into flower coloration mechanisms of Canna indica.</title>
        <authorList>
            <person name="Li C."/>
        </authorList>
    </citation>
    <scope>NUCLEOTIDE SEQUENCE [LARGE SCALE GENOMIC DNA]</scope>
    <source>
        <tissue evidence="2">Flower</tissue>
    </source>
</reference>
<keyword evidence="3" id="KW-1185">Reference proteome</keyword>
<feature type="domain" description="LRAT" evidence="1">
    <location>
        <begin position="9"/>
        <end position="156"/>
    </location>
</feature>
<dbReference type="AlphaFoldDB" id="A0AAQ3KAI1"/>
<evidence type="ECO:0000313" key="2">
    <source>
        <dbReference type="EMBL" id="WOL04264.1"/>
    </source>
</evidence>
<dbReference type="EMBL" id="CP136893">
    <property type="protein sequence ID" value="WOL04264.1"/>
    <property type="molecule type" value="Genomic_DNA"/>
</dbReference>
<dbReference type="PANTHER" id="PTHR46137">
    <property type="entry name" value="OS05G0310600 PROTEIN"/>
    <property type="match status" value="1"/>
</dbReference>
<dbReference type="InterPro" id="IPR007053">
    <property type="entry name" value="LRAT_dom"/>
</dbReference>
<gene>
    <name evidence="2" type="ORF">Cni_G12985</name>
</gene>
<organism evidence="2 3">
    <name type="scientific">Canna indica</name>
    <name type="common">Indian-shot</name>
    <dbReference type="NCBI Taxonomy" id="4628"/>
    <lineage>
        <taxon>Eukaryota</taxon>
        <taxon>Viridiplantae</taxon>
        <taxon>Streptophyta</taxon>
        <taxon>Embryophyta</taxon>
        <taxon>Tracheophyta</taxon>
        <taxon>Spermatophyta</taxon>
        <taxon>Magnoliopsida</taxon>
        <taxon>Liliopsida</taxon>
        <taxon>Zingiberales</taxon>
        <taxon>Cannaceae</taxon>
        <taxon>Canna</taxon>
    </lineage>
</organism>
<dbReference type="PANTHER" id="PTHR46137:SF3">
    <property type="entry name" value="OS05G0310600 PROTEIN"/>
    <property type="match status" value="1"/>
</dbReference>
<sequence length="218" mass="23974">MLEAGDHIYAWRKGYVYAHHGIYVGSNQVIHFAAANDKVISIGTIMNRFSSCSSGSSSVCQKCVPTNPNQQVKSSCLDCFLRGCKLRRFEYGVGHDLQVLIQRGGTCSKLPSSPSELVVHRATYLLREGFMPYNLFTNNCEGFARYCKTGYLPKDIPTASGQVNAKLAILKLAEGIGQGAVHHDAALAVEGAQKFVCTKLQIEDPENLMRVEVEELNK</sequence>
<dbReference type="Pfam" id="PF04970">
    <property type="entry name" value="LRAT"/>
    <property type="match status" value="1"/>
</dbReference>
<name>A0AAQ3KAI1_9LILI</name>
<dbReference type="PROSITE" id="PS51934">
    <property type="entry name" value="LRAT"/>
    <property type="match status" value="1"/>
</dbReference>
<dbReference type="Proteomes" id="UP001327560">
    <property type="component" value="Chromosome 4"/>
</dbReference>
<protein>
    <recommendedName>
        <fullName evidence="1">LRAT domain-containing protein</fullName>
    </recommendedName>
</protein>
<accession>A0AAQ3KAI1</accession>
<evidence type="ECO:0000259" key="1">
    <source>
        <dbReference type="PROSITE" id="PS51934"/>
    </source>
</evidence>
<evidence type="ECO:0000313" key="3">
    <source>
        <dbReference type="Proteomes" id="UP001327560"/>
    </source>
</evidence>
<proteinExistence type="predicted"/>
<dbReference type="Gene3D" id="3.90.1720.10">
    <property type="entry name" value="endopeptidase domain like (from Nostoc punctiforme)"/>
    <property type="match status" value="1"/>
</dbReference>